<gene>
    <name evidence="1" type="ORF">DPMN_123864</name>
</gene>
<name>A0A9D4JVL7_DREPO</name>
<dbReference type="Proteomes" id="UP000828390">
    <property type="component" value="Unassembled WGS sequence"/>
</dbReference>
<comment type="caution">
    <text evidence="1">The sequence shown here is derived from an EMBL/GenBank/DDBJ whole genome shotgun (WGS) entry which is preliminary data.</text>
</comment>
<dbReference type="AlphaFoldDB" id="A0A9D4JVL7"/>
<proteinExistence type="predicted"/>
<keyword evidence="2" id="KW-1185">Reference proteome</keyword>
<evidence type="ECO:0000313" key="1">
    <source>
        <dbReference type="EMBL" id="KAH3822093.1"/>
    </source>
</evidence>
<dbReference type="PANTHER" id="PTHR31389:SF4">
    <property type="entry name" value="LD39211P"/>
    <property type="match status" value="1"/>
</dbReference>
<dbReference type="PANTHER" id="PTHR31389">
    <property type="entry name" value="LD39211P"/>
    <property type="match status" value="1"/>
</dbReference>
<sequence>MVIKDNPFMLWMDASIRFKTSNISQLIEDARRMDLVCTLCGPSVAKRTLPKTFTYFDEQPCEFIRLGEIATGFYLVRSTPVIVENILKPWVACALLFDCMVPSDGHPHKYINGAGYGDVYGECHRFDQSVWAILVYRTYGKDVNKRSQTYGGKYTETNYIGILQKPMVC</sequence>
<organism evidence="1 2">
    <name type="scientific">Dreissena polymorpha</name>
    <name type="common">Zebra mussel</name>
    <name type="synonym">Mytilus polymorpha</name>
    <dbReference type="NCBI Taxonomy" id="45954"/>
    <lineage>
        <taxon>Eukaryota</taxon>
        <taxon>Metazoa</taxon>
        <taxon>Spiralia</taxon>
        <taxon>Lophotrochozoa</taxon>
        <taxon>Mollusca</taxon>
        <taxon>Bivalvia</taxon>
        <taxon>Autobranchia</taxon>
        <taxon>Heteroconchia</taxon>
        <taxon>Euheterodonta</taxon>
        <taxon>Imparidentia</taxon>
        <taxon>Neoheterodontei</taxon>
        <taxon>Myida</taxon>
        <taxon>Dreissenoidea</taxon>
        <taxon>Dreissenidae</taxon>
        <taxon>Dreissena</taxon>
    </lineage>
</organism>
<reference evidence="1" key="2">
    <citation type="submission" date="2020-11" db="EMBL/GenBank/DDBJ databases">
        <authorList>
            <person name="McCartney M.A."/>
            <person name="Auch B."/>
            <person name="Kono T."/>
            <person name="Mallez S."/>
            <person name="Becker A."/>
            <person name="Gohl D.M."/>
            <person name="Silverstein K.A.T."/>
            <person name="Koren S."/>
            <person name="Bechman K.B."/>
            <person name="Herman A."/>
            <person name="Abrahante J.E."/>
            <person name="Garbe J."/>
        </authorList>
    </citation>
    <scope>NUCLEOTIDE SEQUENCE</scope>
    <source>
        <strain evidence="1">Duluth1</strain>
        <tissue evidence="1">Whole animal</tissue>
    </source>
</reference>
<dbReference type="EMBL" id="JAIWYP010000005">
    <property type="protein sequence ID" value="KAH3822093.1"/>
    <property type="molecule type" value="Genomic_DNA"/>
</dbReference>
<protein>
    <submittedName>
        <fullName evidence="1">Uncharacterized protein</fullName>
    </submittedName>
</protein>
<reference evidence="1" key="1">
    <citation type="journal article" date="2019" name="bioRxiv">
        <title>The Genome of the Zebra Mussel, Dreissena polymorpha: A Resource for Invasive Species Research.</title>
        <authorList>
            <person name="McCartney M.A."/>
            <person name="Auch B."/>
            <person name="Kono T."/>
            <person name="Mallez S."/>
            <person name="Zhang Y."/>
            <person name="Obille A."/>
            <person name="Becker A."/>
            <person name="Abrahante J.E."/>
            <person name="Garbe J."/>
            <person name="Badalamenti J.P."/>
            <person name="Herman A."/>
            <person name="Mangelson H."/>
            <person name="Liachko I."/>
            <person name="Sullivan S."/>
            <person name="Sone E.D."/>
            <person name="Koren S."/>
            <person name="Silverstein K.A.T."/>
            <person name="Beckman K.B."/>
            <person name="Gohl D.M."/>
        </authorList>
    </citation>
    <scope>NUCLEOTIDE SEQUENCE</scope>
    <source>
        <strain evidence="1">Duluth1</strain>
        <tissue evidence="1">Whole animal</tissue>
    </source>
</reference>
<accession>A0A9D4JVL7</accession>
<evidence type="ECO:0000313" key="2">
    <source>
        <dbReference type="Proteomes" id="UP000828390"/>
    </source>
</evidence>